<keyword evidence="1" id="KW-0460">Magnesium</keyword>
<feature type="compositionally biased region" description="Acidic residues" evidence="2">
    <location>
        <begin position="296"/>
        <end position="306"/>
    </location>
</feature>
<dbReference type="EC" id="3.1.-.-" evidence="1"/>
<evidence type="ECO:0000313" key="4">
    <source>
        <dbReference type="EMBL" id="KAK1927620.1"/>
    </source>
</evidence>
<feature type="domain" description="XPG-I" evidence="3">
    <location>
        <begin position="368"/>
        <end position="438"/>
    </location>
</feature>
<evidence type="ECO:0000256" key="2">
    <source>
        <dbReference type="SAM" id="MobiDB-lite"/>
    </source>
</evidence>
<keyword evidence="1" id="KW-0479">Metal-binding</keyword>
<keyword evidence="1" id="KW-0228">DNA excision</keyword>
<keyword evidence="1" id="KW-0267">Excision nuclease</keyword>
<dbReference type="GO" id="GO:0006310">
    <property type="term" value="P:DNA recombination"/>
    <property type="evidence" value="ECO:0007669"/>
    <property type="project" value="TreeGrafter"/>
</dbReference>
<dbReference type="PRINTS" id="PR00853">
    <property type="entry name" value="XPGRADSUPER"/>
</dbReference>
<dbReference type="Gene3D" id="3.40.50.1010">
    <property type="entry name" value="5'-nuclease"/>
    <property type="match status" value="2"/>
</dbReference>
<dbReference type="Gene3D" id="1.10.150.20">
    <property type="entry name" value="5' to 3' exonuclease, C-terminal subdomain"/>
    <property type="match status" value="1"/>
</dbReference>
<keyword evidence="1" id="KW-0234">DNA repair</keyword>
<keyword evidence="1" id="KW-0227">DNA damage</keyword>
<dbReference type="SMART" id="SM00279">
    <property type="entry name" value="HhH2"/>
    <property type="match status" value="1"/>
</dbReference>
<dbReference type="InterPro" id="IPR036279">
    <property type="entry name" value="5-3_exonuclease_C_sf"/>
</dbReference>
<dbReference type="PANTHER" id="PTHR11081">
    <property type="entry name" value="FLAP ENDONUCLEASE FAMILY MEMBER"/>
    <property type="match status" value="1"/>
</dbReference>
<dbReference type="InterPro" id="IPR006086">
    <property type="entry name" value="XPG-I_dom"/>
</dbReference>
<organism evidence="4 5">
    <name type="scientific">Papiliotrema laurentii</name>
    <name type="common">Cryptococcus laurentii</name>
    <dbReference type="NCBI Taxonomy" id="5418"/>
    <lineage>
        <taxon>Eukaryota</taxon>
        <taxon>Fungi</taxon>
        <taxon>Dikarya</taxon>
        <taxon>Basidiomycota</taxon>
        <taxon>Agaricomycotina</taxon>
        <taxon>Tremellomycetes</taxon>
        <taxon>Tremellales</taxon>
        <taxon>Rhynchogastremaceae</taxon>
        <taxon>Papiliotrema</taxon>
    </lineage>
</organism>
<sequence>MGIQDLYSWVRKASPQTVHHISKRFHDPRIRNKRIAIDATLLTNQFHFGSKELHGKQVLIGWYMLIREMRAAGVQPIAVWDERGIREWKAAEAQKRLATRAMTLARRNHEDERAARLEGLRASVISFKQLAPGDQTAIRDIWVRDKWTKYGPPSEAPGEAAQTQAALGQAITLAPIPQDAPSNPGPLLENLQTILRSFQLRDRPFVKTCTGELDADTSEAIRHVRELEVITGESVEAGVIETEPPEDGSNRPPDNAIDQRLHELVPFEDYTETPRQMSLTKEEGRIIETFLGVDGVETEGANEEPMTDTSQRESPTPKASEGIPADLDLVLDKIDRLVKTAPQVRETYARALALPTKEDHEMCRELLVRLGVPVLIAMIPYEAEGLASSLARNGLVDFVGTEDSDVLAYEAPLLRHLGSGRRPLQYVSGSRLRAQIGLTSTQYLDFCILLGTDASPRIPRVGPVKSYSLIKQYGSIENMLKHESKIAARMPEGFMEMVAAARQVFTDLPPIPADINLEQGEWSDQAVGEWLEREHGLKMLEPKDEVYKVDEMATWQVTRTNGGIDEGWAGGVSEPDWEALVREVMAEEMGDGEDIEDAMAVETFGESVVEGGESHDVVEQRVWEDVVQGEMSR</sequence>
<comment type="cofactor">
    <cofactor evidence="1">
        <name>Mg(2+)</name>
        <dbReference type="ChEBI" id="CHEBI:18420"/>
    </cofactor>
    <text evidence="1">Binds 2 magnesium ions per subunit. They probably participate in the reaction catalyzed by the enzyme. May bind an additional third magnesium ion after substrate binding.</text>
</comment>
<dbReference type="PANTHER" id="PTHR11081:SF8">
    <property type="entry name" value="EXONUCLEASE 1"/>
    <property type="match status" value="1"/>
</dbReference>
<comment type="subcellular location">
    <subcellularLocation>
        <location evidence="1">Nucleus</location>
    </subcellularLocation>
</comment>
<proteinExistence type="inferred from homology"/>
<reference evidence="4" key="1">
    <citation type="submission" date="2023-02" db="EMBL/GenBank/DDBJ databases">
        <title>Identification and recombinant expression of a fungal hydrolase from Papiliotrema laurentii that hydrolyzes apple cutin and clears colloidal polyester polyurethane.</title>
        <authorList>
            <consortium name="DOE Joint Genome Institute"/>
            <person name="Roman V.A."/>
            <person name="Bojanowski C."/>
            <person name="Crable B.R."/>
            <person name="Wagner D.N."/>
            <person name="Hung C.S."/>
            <person name="Nadeau L.J."/>
            <person name="Schratz L."/>
            <person name="Haridas S."/>
            <person name="Pangilinan J."/>
            <person name="Lipzen A."/>
            <person name="Na H."/>
            <person name="Yan M."/>
            <person name="Ng V."/>
            <person name="Grigoriev I.V."/>
            <person name="Spatafora J.W."/>
            <person name="Barlow D."/>
            <person name="Biffinger J."/>
            <person name="Kelley-Loughnane N."/>
            <person name="Varaljay V.A."/>
            <person name="Crookes-Goodson W.J."/>
        </authorList>
    </citation>
    <scope>NUCLEOTIDE SEQUENCE</scope>
    <source>
        <strain evidence="4">5307AH</strain>
    </source>
</reference>
<evidence type="ECO:0000313" key="5">
    <source>
        <dbReference type="Proteomes" id="UP001182556"/>
    </source>
</evidence>
<dbReference type="Pfam" id="PF00867">
    <property type="entry name" value="XPG_I"/>
    <property type="match status" value="1"/>
</dbReference>
<protein>
    <recommendedName>
        <fullName evidence="1">Exonuclease 1</fullName>
        <ecNumber evidence="1">3.1.-.-</ecNumber>
    </recommendedName>
</protein>
<keyword evidence="1" id="KW-0269">Exonuclease</keyword>
<gene>
    <name evidence="4" type="ORF">DB88DRAFT_41145</name>
</gene>
<keyword evidence="1" id="KW-0238">DNA-binding</keyword>
<accession>A0AAD9L8Y8</accession>
<dbReference type="GO" id="GO:0046872">
    <property type="term" value="F:metal ion binding"/>
    <property type="evidence" value="ECO:0007669"/>
    <property type="project" value="UniProtKB-UniRule"/>
</dbReference>
<name>A0AAD9L8Y8_PAPLA</name>
<dbReference type="GO" id="GO:0005634">
    <property type="term" value="C:nucleus"/>
    <property type="evidence" value="ECO:0007669"/>
    <property type="project" value="UniProtKB-SubCell"/>
</dbReference>
<dbReference type="SUPFAM" id="SSF47807">
    <property type="entry name" value="5' to 3' exonuclease, C-terminal subdomain"/>
    <property type="match status" value="1"/>
</dbReference>
<keyword evidence="1" id="KW-0378">Hydrolase</keyword>
<dbReference type="Proteomes" id="UP001182556">
    <property type="component" value="Unassembled WGS sequence"/>
</dbReference>
<dbReference type="GO" id="GO:0003677">
    <property type="term" value="F:DNA binding"/>
    <property type="evidence" value="ECO:0007669"/>
    <property type="project" value="UniProtKB-UniRule"/>
</dbReference>
<evidence type="ECO:0000259" key="3">
    <source>
        <dbReference type="SMART" id="SM00484"/>
    </source>
</evidence>
<evidence type="ECO:0000256" key="1">
    <source>
        <dbReference type="RuleBase" id="RU910737"/>
    </source>
</evidence>
<dbReference type="SUPFAM" id="SSF88723">
    <property type="entry name" value="PIN domain-like"/>
    <property type="match status" value="1"/>
</dbReference>
<dbReference type="AlphaFoldDB" id="A0AAD9L8Y8"/>
<dbReference type="InterPro" id="IPR008918">
    <property type="entry name" value="HhH2"/>
</dbReference>
<dbReference type="InterPro" id="IPR006084">
    <property type="entry name" value="XPG/Rad2"/>
</dbReference>
<keyword evidence="1" id="KW-0539">Nucleus</keyword>
<dbReference type="InterPro" id="IPR029060">
    <property type="entry name" value="PIN-like_dom_sf"/>
</dbReference>
<dbReference type="GO" id="GO:0006298">
    <property type="term" value="P:mismatch repair"/>
    <property type="evidence" value="ECO:0007669"/>
    <property type="project" value="TreeGrafter"/>
</dbReference>
<dbReference type="GO" id="GO:0017108">
    <property type="term" value="F:5'-flap endonuclease activity"/>
    <property type="evidence" value="ECO:0007669"/>
    <property type="project" value="TreeGrafter"/>
</dbReference>
<comment type="caution">
    <text evidence="4">The sequence shown here is derived from an EMBL/GenBank/DDBJ whole genome shotgun (WGS) entry which is preliminary data.</text>
</comment>
<dbReference type="SMART" id="SM00484">
    <property type="entry name" value="XPGI"/>
    <property type="match status" value="1"/>
</dbReference>
<dbReference type="GO" id="GO:0035312">
    <property type="term" value="F:5'-3' DNA exonuclease activity"/>
    <property type="evidence" value="ECO:0007669"/>
    <property type="project" value="UniProtKB-UniRule"/>
</dbReference>
<keyword evidence="5" id="KW-1185">Reference proteome</keyword>
<keyword evidence="1" id="KW-0540">Nuclease</keyword>
<feature type="region of interest" description="Disordered" evidence="2">
    <location>
        <begin position="295"/>
        <end position="323"/>
    </location>
</feature>
<comment type="similarity">
    <text evidence="1">Belongs to the XPG/RAD2 endonuclease family. EXO1 subfamily.</text>
</comment>
<comment type="function">
    <text evidence="1">5'-&gt;3' double-stranded DNA exonuclease which may also possess a cryptic 3'-&gt;5' double-stranded DNA exonuclease activity. Functions in DNA mismatch repair.</text>
</comment>
<dbReference type="EMBL" id="JAODAN010000001">
    <property type="protein sequence ID" value="KAK1927620.1"/>
    <property type="molecule type" value="Genomic_DNA"/>
</dbReference>